<dbReference type="Proteomes" id="UP000282007">
    <property type="component" value="Chromosome"/>
</dbReference>
<evidence type="ECO:0000313" key="7">
    <source>
        <dbReference type="EMBL" id="AZH25645.1"/>
    </source>
</evidence>
<sequence length="341" mass="35556">MTLATGVWYAAVAVASTAVIWKGSGFLDEASKRLARYYGVPPIIRGAVIAAVGSSMPELSSTVLATLVHGQFDLGVGAIVGSAVFNILVIPAVSTLSRRQELEASRELVYKEAQFYMLAVSILLLTFAFAVIYVPVGNERLVGTMTRPLALVPVGLYGLYVFIQYQDLADHDGEPLESVAVGRRWLELLLGLALIVVAVEGLVRAAIGFGDLLGTPSFVWGLVIVAAGTSLPDLFVSLRAANDGAEGGVTSIANVLGSNTFDLLVAVPAGILIAGAAPIDFAAAVPMMACLTIATLVLFTLLRTDLSLTNGEAYTLLAAYAAFVGWIVLETAGVSGVLPNV</sequence>
<feature type="transmembrane region" description="Helical" evidence="5">
    <location>
        <begin position="148"/>
        <end position="165"/>
    </location>
</feature>
<dbReference type="GO" id="GO:0005262">
    <property type="term" value="F:calcium channel activity"/>
    <property type="evidence" value="ECO:0007669"/>
    <property type="project" value="TreeGrafter"/>
</dbReference>
<evidence type="ECO:0000256" key="1">
    <source>
        <dbReference type="ARBA" id="ARBA00004141"/>
    </source>
</evidence>
<dbReference type="GeneID" id="38471570"/>
<feature type="transmembrane region" description="Helical" evidence="5">
    <location>
        <begin position="281"/>
        <end position="302"/>
    </location>
</feature>
<feature type="transmembrane region" description="Helical" evidence="5">
    <location>
        <begin position="35"/>
        <end position="54"/>
    </location>
</feature>
<dbReference type="Pfam" id="PF01699">
    <property type="entry name" value="Na_Ca_ex"/>
    <property type="match status" value="2"/>
</dbReference>
<evidence type="ECO:0000256" key="3">
    <source>
        <dbReference type="ARBA" id="ARBA00022989"/>
    </source>
</evidence>
<dbReference type="PANTHER" id="PTHR10846">
    <property type="entry name" value="SODIUM/POTASSIUM/CALCIUM EXCHANGER"/>
    <property type="match status" value="1"/>
</dbReference>
<evidence type="ECO:0000313" key="8">
    <source>
        <dbReference type="EMBL" id="RMB25372.1"/>
    </source>
</evidence>
<name>A0A3M0DTW1_9EURY</name>
<feature type="transmembrane region" description="Helical" evidence="5">
    <location>
        <begin position="314"/>
        <end position="338"/>
    </location>
</feature>
<keyword evidence="10" id="KW-1185">Reference proteome</keyword>
<feature type="transmembrane region" description="Helical" evidence="5">
    <location>
        <begin position="115"/>
        <end position="136"/>
    </location>
</feature>
<dbReference type="RefSeq" id="WP_121919181.1">
    <property type="nucleotide sequence ID" value="NZ_CP034145.1"/>
</dbReference>
<feature type="transmembrane region" description="Helical" evidence="5">
    <location>
        <begin position="219"/>
        <end position="240"/>
    </location>
</feature>
<dbReference type="OrthoDB" id="204563at2157"/>
<dbReference type="GO" id="GO:0006874">
    <property type="term" value="P:intracellular calcium ion homeostasis"/>
    <property type="evidence" value="ECO:0007669"/>
    <property type="project" value="TreeGrafter"/>
</dbReference>
<feature type="transmembrane region" description="Helical" evidence="5">
    <location>
        <begin position="74"/>
        <end position="94"/>
    </location>
</feature>
<dbReference type="GO" id="GO:0008273">
    <property type="term" value="F:calcium, potassium:sodium antiporter activity"/>
    <property type="evidence" value="ECO:0007669"/>
    <property type="project" value="TreeGrafter"/>
</dbReference>
<evidence type="ECO:0000313" key="9">
    <source>
        <dbReference type="Proteomes" id="UP000277326"/>
    </source>
</evidence>
<dbReference type="EMBL" id="REFS01000001">
    <property type="protein sequence ID" value="RMB25372.1"/>
    <property type="molecule type" value="Genomic_DNA"/>
</dbReference>
<feature type="domain" description="Sodium/calcium exchanger membrane region" evidence="6">
    <location>
        <begin position="188"/>
        <end position="327"/>
    </location>
</feature>
<dbReference type="PANTHER" id="PTHR10846:SF8">
    <property type="entry name" value="INNER MEMBRANE PROTEIN YRBG"/>
    <property type="match status" value="1"/>
</dbReference>
<keyword evidence="2 5" id="KW-0812">Transmembrane</keyword>
<dbReference type="KEGG" id="haer:DU502_09750"/>
<feature type="transmembrane region" description="Helical" evidence="5">
    <location>
        <begin position="185"/>
        <end position="207"/>
    </location>
</feature>
<feature type="transmembrane region" description="Helical" evidence="5">
    <location>
        <begin position="252"/>
        <end position="275"/>
    </location>
</feature>
<dbReference type="InterPro" id="IPR004837">
    <property type="entry name" value="NaCa_Exmemb"/>
</dbReference>
<keyword evidence="4 5" id="KW-0472">Membrane</keyword>
<dbReference type="InterPro" id="IPR004481">
    <property type="entry name" value="K/Na/Ca-exchanger"/>
</dbReference>
<reference evidence="8" key="3">
    <citation type="submission" date="2018-10" db="EMBL/GenBank/DDBJ databases">
        <authorList>
            <person name="Whitman W."/>
            <person name="Huntemann M."/>
            <person name="Clum A."/>
            <person name="Pillay M."/>
            <person name="Palaniappan K."/>
            <person name="Varghese N."/>
            <person name="Mikhailova N."/>
            <person name="Stamatis D."/>
            <person name="Reddy T."/>
            <person name="Daum C."/>
            <person name="Shapiro N."/>
            <person name="Ivanova N."/>
            <person name="Kyrpides N."/>
            <person name="Woyke T."/>
        </authorList>
    </citation>
    <scope>NUCLEOTIDE SEQUENCE</scope>
    <source>
        <strain evidence="8">CGMCC 1.10124</strain>
    </source>
</reference>
<dbReference type="Gene3D" id="1.20.1420.30">
    <property type="entry name" value="NCX, central ion-binding region"/>
    <property type="match status" value="1"/>
</dbReference>
<dbReference type="Proteomes" id="UP000277326">
    <property type="component" value="Unassembled WGS sequence"/>
</dbReference>
<evidence type="ECO:0000259" key="6">
    <source>
        <dbReference type="Pfam" id="PF01699"/>
    </source>
</evidence>
<proteinExistence type="predicted"/>
<comment type="subcellular location">
    <subcellularLocation>
        <location evidence="1">Membrane</location>
        <topology evidence="1">Multi-pass membrane protein</topology>
    </subcellularLocation>
</comment>
<evidence type="ECO:0000256" key="4">
    <source>
        <dbReference type="ARBA" id="ARBA00023136"/>
    </source>
</evidence>
<feature type="domain" description="Sodium/calcium exchanger membrane region" evidence="6">
    <location>
        <begin position="9"/>
        <end position="165"/>
    </location>
</feature>
<evidence type="ECO:0000313" key="10">
    <source>
        <dbReference type="Proteomes" id="UP000282007"/>
    </source>
</evidence>
<feature type="transmembrane region" description="Helical" evidence="5">
    <location>
        <begin position="6"/>
        <end position="23"/>
    </location>
</feature>
<evidence type="ECO:0000256" key="5">
    <source>
        <dbReference type="SAM" id="Phobius"/>
    </source>
</evidence>
<accession>A0A3M0DTW1</accession>
<keyword evidence="3 5" id="KW-1133">Transmembrane helix</keyword>
<dbReference type="GO" id="GO:0005886">
    <property type="term" value="C:plasma membrane"/>
    <property type="evidence" value="ECO:0007669"/>
    <property type="project" value="TreeGrafter"/>
</dbReference>
<reference evidence="7 10" key="2">
    <citation type="submission" date="2018-07" db="EMBL/GenBank/DDBJ databases">
        <title>Genome sequences of Haloplanus aerogenes JCM 16430T.</title>
        <authorList>
            <person name="Kim Y.B."/>
            <person name="Roh S.W."/>
        </authorList>
    </citation>
    <scope>NUCLEOTIDE SEQUENCE [LARGE SCALE GENOMIC DNA]</scope>
    <source>
        <strain evidence="7 10">JCM 16430</strain>
    </source>
</reference>
<evidence type="ECO:0000256" key="2">
    <source>
        <dbReference type="ARBA" id="ARBA00022692"/>
    </source>
</evidence>
<reference evidence="8 9" key="1">
    <citation type="journal article" date="2015" name="Stand. Genomic Sci.">
        <title>Genomic Encyclopedia of Bacterial and Archaeal Type Strains, Phase III: the genomes of soil and plant-associated and newly described type strains.</title>
        <authorList>
            <person name="Whitman W.B."/>
            <person name="Woyke T."/>
            <person name="Klenk H.P."/>
            <person name="Zhou Y."/>
            <person name="Lilburn T.G."/>
            <person name="Beck B.J."/>
            <person name="De Vos P."/>
            <person name="Vandamme P."/>
            <person name="Eisen J.A."/>
            <person name="Garrity G."/>
            <person name="Hugenholtz P."/>
            <person name="Kyrpides N.C."/>
        </authorList>
    </citation>
    <scope>NUCLEOTIDE SEQUENCE [LARGE SCALE GENOMIC DNA]</scope>
    <source>
        <strain evidence="8 9">CGMCC 1.10124</strain>
    </source>
</reference>
<protein>
    <submittedName>
        <fullName evidence="8">Cation:H+ antiporter</fullName>
    </submittedName>
    <submittedName>
        <fullName evidence="7">Sodium:calcium antiporter</fullName>
    </submittedName>
</protein>
<dbReference type="EMBL" id="CP034145">
    <property type="protein sequence ID" value="AZH25645.1"/>
    <property type="molecule type" value="Genomic_DNA"/>
</dbReference>
<dbReference type="InterPro" id="IPR044880">
    <property type="entry name" value="NCX_ion-bd_dom_sf"/>
</dbReference>
<gene>
    <name evidence="8" type="ORF">ATH50_0460</name>
    <name evidence="7" type="ORF">DU502_09750</name>
</gene>
<organism evidence="8 9">
    <name type="scientific">Haloplanus aerogenes</name>
    <dbReference type="NCBI Taxonomy" id="660522"/>
    <lineage>
        <taxon>Archaea</taxon>
        <taxon>Methanobacteriati</taxon>
        <taxon>Methanobacteriota</taxon>
        <taxon>Stenosarchaea group</taxon>
        <taxon>Halobacteria</taxon>
        <taxon>Halobacteriales</taxon>
        <taxon>Haloferacaceae</taxon>
        <taxon>Haloplanus</taxon>
    </lineage>
</organism>
<dbReference type="AlphaFoldDB" id="A0A3M0DTW1"/>